<comment type="caution">
    <text evidence="1">The sequence shown here is derived from an EMBL/GenBank/DDBJ whole genome shotgun (WGS) entry which is preliminary data.</text>
</comment>
<reference evidence="1" key="2">
    <citation type="submission" date="2021-08" db="EMBL/GenBank/DDBJ databases">
        <authorList>
            <person name="Dalcin Martins P."/>
        </authorList>
    </citation>
    <scope>NUCLEOTIDE SEQUENCE</scope>
    <source>
        <strain evidence="1">MAG_39</strain>
    </source>
</reference>
<sequence>MERIESIIQGDQLFPLFGMELVEASEGYAVVRTEAAEKFIEKQKEN</sequence>
<evidence type="ECO:0000313" key="2">
    <source>
        <dbReference type="Proteomes" id="UP000705867"/>
    </source>
</evidence>
<name>A0A953JAB1_9BACT</name>
<proteinExistence type="predicted"/>
<accession>A0A953JAB1</accession>
<evidence type="ECO:0000313" key="1">
    <source>
        <dbReference type="EMBL" id="MBZ0155035.1"/>
    </source>
</evidence>
<protein>
    <submittedName>
        <fullName evidence="1">Uncharacterized protein</fullName>
    </submittedName>
</protein>
<dbReference type="Proteomes" id="UP000705867">
    <property type="component" value="Unassembled WGS sequence"/>
</dbReference>
<organism evidence="1 2">
    <name type="scientific">Candidatus Nitrobium versatile</name>
    <dbReference type="NCBI Taxonomy" id="2884831"/>
    <lineage>
        <taxon>Bacteria</taxon>
        <taxon>Pseudomonadati</taxon>
        <taxon>Nitrospirota</taxon>
        <taxon>Nitrospiria</taxon>
        <taxon>Nitrospirales</taxon>
        <taxon>Nitrospiraceae</taxon>
        <taxon>Candidatus Nitrobium</taxon>
    </lineage>
</organism>
<gene>
    <name evidence="1" type="ORF">K8I29_02325</name>
</gene>
<reference evidence="1" key="1">
    <citation type="journal article" date="2021" name="bioRxiv">
        <title>Unraveling nitrogen, sulfur and carbon metabolic pathways and microbial community transcriptional responses to substrate deprivation and toxicity stresses in a bioreactor mimicking anoxic brackish coastal sediment conditions.</title>
        <authorList>
            <person name="Martins P.D."/>
            <person name="Echeveste M.J."/>
            <person name="Arshad A."/>
            <person name="Kurth J."/>
            <person name="Ouboter H."/>
            <person name="Jetten M.S.M."/>
            <person name="Welte C.U."/>
        </authorList>
    </citation>
    <scope>NUCLEOTIDE SEQUENCE</scope>
    <source>
        <strain evidence="1">MAG_39</strain>
    </source>
</reference>
<dbReference type="EMBL" id="JAIOIV010000018">
    <property type="protein sequence ID" value="MBZ0155035.1"/>
    <property type="molecule type" value="Genomic_DNA"/>
</dbReference>
<dbReference type="AlphaFoldDB" id="A0A953JAB1"/>